<accession>A0A212R5F1</accession>
<dbReference type="Gene3D" id="3.40.50.150">
    <property type="entry name" value="Vaccinia Virus protein VP39"/>
    <property type="match status" value="1"/>
</dbReference>
<dbReference type="Proteomes" id="UP000197065">
    <property type="component" value="Unassembled WGS sequence"/>
</dbReference>
<evidence type="ECO:0000313" key="4">
    <source>
        <dbReference type="EMBL" id="SNB67267.1"/>
    </source>
</evidence>
<dbReference type="EMBL" id="FYEH01000005">
    <property type="protein sequence ID" value="SNB67267.1"/>
    <property type="molecule type" value="Genomic_DNA"/>
</dbReference>
<evidence type="ECO:0000313" key="5">
    <source>
        <dbReference type="Proteomes" id="UP000197065"/>
    </source>
</evidence>
<dbReference type="SUPFAM" id="SSF53335">
    <property type="entry name" value="S-adenosyl-L-methionine-dependent methyltransferases"/>
    <property type="match status" value="1"/>
</dbReference>
<name>A0A212R5F1_9PROT</name>
<organism evidence="4 5">
    <name type="scientific">Arboricoccus pini</name>
    <dbReference type="NCBI Taxonomy" id="1963835"/>
    <lineage>
        <taxon>Bacteria</taxon>
        <taxon>Pseudomonadati</taxon>
        <taxon>Pseudomonadota</taxon>
        <taxon>Alphaproteobacteria</taxon>
        <taxon>Geminicoccales</taxon>
        <taxon>Geminicoccaceae</taxon>
        <taxon>Arboricoccus</taxon>
    </lineage>
</organism>
<protein>
    <submittedName>
        <fullName evidence="4">Predicted O-methyltransferase YrrM</fullName>
    </submittedName>
</protein>
<evidence type="ECO:0000256" key="2">
    <source>
        <dbReference type="ARBA" id="ARBA00022679"/>
    </source>
</evidence>
<dbReference type="CDD" id="cd02440">
    <property type="entry name" value="AdoMet_MTases"/>
    <property type="match status" value="1"/>
</dbReference>
<dbReference type="InterPro" id="IPR029063">
    <property type="entry name" value="SAM-dependent_MTases_sf"/>
</dbReference>
<dbReference type="Pfam" id="PF01596">
    <property type="entry name" value="Methyltransf_3"/>
    <property type="match status" value="1"/>
</dbReference>
<dbReference type="InterPro" id="IPR050362">
    <property type="entry name" value="Cation-dep_OMT"/>
</dbReference>
<evidence type="ECO:0000256" key="3">
    <source>
        <dbReference type="ARBA" id="ARBA00022691"/>
    </source>
</evidence>
<dbReference type="PANTHER" id="PTHR10509:SF14">
    <property type="entry name" value="CAFFEOYL-COA O-METHYLTRANSFERASE 3-RELATED"/>
    <property type="match status" value="1"/>
</dbReference>
<keyword evidence="5" id="KW-1185">Reference proteome</keyword>
<keyword evidence="2 4" id="KW-0808">Transferase</keyword>
<gene>
    <name evidence="4" type="ORF">SAMN07250955_105293</name>
</gene>
<keyword evidence="3" id="KW-0949">S-adenosyl-L-methionine</keyword>
<sequence length="247" mass="27324">MSTRFWPQPRRYEKKAANAIRDALVSPRTLKLDGPVLDYLNSKGSREVEAQRALREESDRHLHGNMRSSAEQIALLGFLIETIDARSVLEVGCFTGYGTLGMALAVPPDGKIVSLDVNEDWAAIGRRYWEEAGVAERIEFRAGLALESMDRLLDEGRLFDLVYVDADKKSYPAYYARALKLVRQGGIVALDNMLRNGGVADPDDTTRQTAAIRELTASIREDPAVAMCLTPVGDGLMLVRKRIPSSA</sequence>
<dbReference type="GO" id="GO:0008757">
    <property type="term" value="F:S-adenosylmethionine-dependent methyltransferase activity"/>
    <property type="evidence" value="ECO:0007669"/>
    <property type="project" value="TreeGrafter"/>
</dbReference>
<dbReference type="GO" id="GO:0032259">
    <property type="term" value="P:methylation"/>
    <property type="evidence" value="ECO:0007669"/>
    <property type="project" value="UniProtKB-KW"/>
</dbReference>
<dbReference type="AlphaFoldDB" id="A0A212R5F1"/>
<dbReference type="InterPro" id="IPR002935">
    <property type="entry name" value="SAM_O-MeTrfase"/>
</dbReference>
<dbReference type="PANTHER" id="PTHR10509">
    <property type="entry name" value="O-METHYLTRANSFERASE-RELATED"/>
    <property type="match status" value="1"/>
</dbReference>
<dbReference type="GO" id="GO:0008171">
    <property type="term" value="F:O-methyltransferase activity"/>
    <property type="evidence" value="ECO:0007669"/>
    <property type="project" value="InterPro"/>
</dbReference>
<dbReference type="OrthoDB" id="9799672at2"/>
<reference evidence="4 5" key="1">
    <citation type="submission" date="2017-06" db="EMBL/GenBank/DDBJ databases">
        <authorList>
            <person name="Kim H.J."/>
            <person name="Triplett B.A."/>
        </authorList>
    </citation>
    <scope>NUCLEOTIDE SEQUENCE [LARGE SCALE GENOMIC DNA]</scope>
    <source>
        <strain evidence="4 5">B29T1</strain>
    </source>
</reference>
<proteinExistence type="predicted"/>
<dbReference type="PROSITE" id="PS51682">
    <property type="entry name" value="SAM_OMT_I"/>
    <property type="match status" value="1"/>
</dbReference>
<keyword evidence="1 4" id="KW-0489">Methyltransferase</keyword>
<evidence type="ECO:0000256" key="1">
    <source>
        <dbReference type="ARBA" id="ARBA00022603"/>
    </source>
</evidence>